<evidence type="ECO:0000313" key="1">
    <source>
        <dbReference type="EMBL" id="KAK6966625.1"/>
    </source>
</evidence>
<gene>
    <name evidence="1" type="ORF">R3P38DRAFT_3153600</name>
</gene>
<dbReference type="EMBL" id="JAWWNJ010000263">
    <property type="protein sequence ID" value="KAK6966625.1"/>
    <property type="molecule type" value="Genomic_DNA"/>
</dbReference>
<protein>
    <submittedName>
        <fullName evidence="1">Uncharacterized protein</fullName>
    </submittedName>
</protein>
<evidence type="ECO:0000313" key="2">
    <source>
        <dbReference type="Proteomes" id="UP001362999"/>
    </source>
</evidence>
<accession>A0AAV9Z012</accession>
<keyword evidence="2" id="KW-1185">Reference proteome</keyword>
<dbReference type="AlphaFoldDB" id="A0AAV9Z012"/>
<organism evidence="1 2">
    <name type="scientific">Favolaschia claudopus</name>
    <dbReference type="NCBI Taxonomy" id="2862362"/>
    <lineage>
        <taxon>Eukaryota</taxon>
        <taxon>Fungi</taxon>
        <taxon>Dikarya</taxon>
        <taxon>Basidiomycota</taxon>
        <taxon>Agaricomycotina</taxon>
        <taxon>Agaricomycetes</taxon>
        <taxon>Agaricomycetidae</taxon>
        <taxon>Agaricales</taxon>
        <taxon>Marasmiineae</taxon>
        <taxon>Mycenaceae</taxon>
        <taxon>Favolaschia</taxon>
    </lineage>
</organism>
<reference evidence="1 2" key="1">
    <citation type="journal article" date="2024" name="J Genomics">
        <title>Draft genome sequencing and assembly of Favolaschia claudopus CIRM-BRFM 2984 isolated from oak limbs.</title>
        <authorList>
            <person name="Navarro D."/>
            <person name="Drula E."/>
            <person name="Chaduli D."/>
            <person name="Cazenave R."/>
            <person name="Ahrendt S."/>
            <person name="Wang J."/>
            <person name="Lipzen A."/>
            <person name="Daum C."/>
            <person name="Barry K."/>
            <person name="Grigoriev I.V."/>
            <person name="Favel A."/>
            <person name="Rosso M.N."/>
            <person name="Martin F."/>
        </authorList>
    </citation>
    <scope>NUCLEOTIDE SEQUENCE [LARGE SCALE GENOMIC DNA]</scope>
    <source>
        <strain evidence="1 2">CIRM-BRFM 2984</strain>
    </source>
</reference>
<dbReference type="Proteomes" id="UP001362999">
    <property type="component" value="Unassembled WGS sequence"/>
</dbReference>
<proteinExistence type="predicted"/>
<sequence length="338" mass="37907">MSRPRPLDIQELVDYCIDCLAGSPSDLLPCPLVARAWGDGTQSNLLRRHTLNGSRIPEFYDTLTRYPHLACHIHDLWVVASHAEKLCHLNFTRLKCLSVVSYDPLPEAFRHLLSLPTLHYLEFIHLDLRCGGDLSGLDHSFPIIPGIQHIRLKSLRLDVDAGSRTLNDLALYPFDFSAIRALCITTRISVTQVPFSTWIVQVLVLDITRGDDIHNLDLSSFPNLTILRICLGSPLPPSLLTTLATIVPSQRIQTIALSFRDVLNAATLTDLDLVLSSLPLSPPPTFELVRADDQMNLKLAFPTLFSKHVVRVSSRGDPGASAFWTEEKLWWQRVVDKL</sequence>
<comment type="caution">
    <text evidence="1">The sequence shown here is derived from an EMBL/GenBank/DDBJ whole genome shotgun (WGS) entry which is preliminary data.</text>
</comment>
<name>A0AAV9Z012_9AGAR</name>